<evidence type="ECO:0000313" key="4">
    <source>
        <dbReference type="Proteomes" id="UP001169027"/>
    </source>
</evidence>
<proteinExistence type="inferred from homology"/>
<organism evidence="3 4">
    <name type="scientific">Variovorax ginsengisoli</name>
    <dbReference type="NCBI Taxonomy" id="363844"/>
    <lineage>
        <taxon>Bacteria</taxon>
        <taxon>Pseudomonadati</taxon>
        <taxon>Pseudomonadota</taxon>
        <taxon>Betaproteobacteria</taxon>
        <taxon>Burkholderiales</taxon>
        <taxon>Comamonadaceae</taxon>
        <taxon>Variovorax</taxon>
    </lineage>
</organism>
<dbReference type="Gene3D" id="3.40.50.720">
    <property type="entry name" value="NAD(P)-binding Rossmann-like Domain"/>
    <property type="match status" value="1"/>
</dbReference>
<dbReference type="InterPro" id="IPR036291">
    <property type="entry name" value="NAD(P)-bd_dom_sf"/>
</dbReference>
<dbReference type="Pfam" id="PF13561">
    <property type="entry name" value="adh_short_C2"/>
    <property type="match status" value="1"/>
</dbReference>
<keyword evidence="4" id="KW-1185">Reference proteome</keyword>
<dbReference type="PROSITE" id="PS00061">
    <property type="entry name" value="ADH_SHORT"/>
    <property type="match status" value="1"/>
</dbReference>
<dbReference type="PRINTS" id="PR00080">
    <property type="entry name" value="SDRFAMILY"/>
</dbReference>
<dbReference type="CDD" id="cd05233">
    <property type="entry name" value="SDR_c"/>
    <property type="match status" value="1"/>
</dbReference>
<dbReference type="PANTHER" id="PTHR24321">
    <property type="entry name" value="DEHYDROGENASES, SHORT CHAIN"/>
    <property type="match status" value="1"/>
</dbReference>
<dbReference type="InterPro" id="IPR020904">
    <property type="entry name" value="Sc_DH/Rdtase_CS"/>
</dbReference>
<dbReference type="PRINTS" id="PR00081">
    <property type="entry name" value="GDHRDH"/>
</dbReference>
<name>A0ABT8SIC4_9BURK</name>
<evidence type="ECO:0000256" key="2">
    <source>
        <dbReference type="ARBA" id="ARBA00023002"/>
    </source>
</evidence>
<gene>
    <name evidence="3" type="ORF">Q2T77_34030</name>
</gene>
<dbReference type="EMBL" id="JAUKVY010000038">
    <property type="protein sequence ID" value="MDO1537291.1"/>
    <property type="molecule type" value="Genomic_DNA"/>
</dbReference>
<protein>
    <submittedName>
        <fullName evidence="3">SDR family oxidoreductase</fullName>
    </submittedName>
</protein>
<dbReference type="NCBIfam" id="NF009466">
    <property type="entry name" value="PRK12826.1-2"/>
    <property type="match status" value="1"/>
</dbReference>
<dbReference type="SUPFAM" id="SSF51735">
    <property type="entry name" value="NAD(P)-binding Rossmann-fold domains"/>
    <property type="match status" value="1"/>
</dbReference>
<dbReference type="Proteomes" id="UP001169027">
    <property type="component" value="Unassembled WGS sequence"/>
</dbReference>
<dbReference type="InterPro" id="IPR002347">
    <property type="entry name" value="SDR_fam"/>
</dbReference>
<evidence type="ECO:0000313" key="3">
    <source>
        <dbReference type="EMBL" id="MDO1537291.1"/>
    </source>
</evidence>
<evidence type="ECO:0000256" key="1">
    <source>
        <dbReference type="ARBA" id="ARBA00006484"/>
    </source>
</evidence>
<sequence>MWNKTDFARKRVLITAGASGLGLEMARSFHSAGAQLTVCDVDRSALERLGTEMPTVHSMYADVSSESDVEALFTYAEQKMRGVDVLVNNAGVAGPTRRFEDVSLPEWEQTFAVNMTGQFLCARAAVRLLRKQAGASIINLSSAAGHLGMPGRVAYSASKWAVIGFTKTLAIELGHEGIRVNAVLPGAVDGPRIRAVIQAKALERNVPIEDVAKAYSGQAALGRMVSAMDVANMVMFLASDAAASITGQEMAVDGHTQQLS</sequence>
<accession>A0ABT8SIC4</accession>
<comment type="similarity">
    <text evidence="1">Belongs to the short-chain dehydrogenases/reductases (SDR) family.</text>
</comment>
<comment type="caution">
    <text evidence="3">The sequence shown here is derived from an EMBL/GenBank/DDBJ whole genome shotgun (WGS) entry which is preliminary data.</text>
</comment>
<dbReference type="PANTHER" id="PTHR24321:SF8">
    <property type="entry name" value="ESTRADIOL 17-BETA-DEHYDROGENASE 8-RELATED"/>
    <property type="match status" value="1"/>
</dbReference>
<reference evidence="3" key="1">
    <citation type="submission" date="2023-06" db="EMBL/GenBank/DDBJ databases">
        <authorList>
            <person name="Jiang Y."/>
            <person name="Liu Q."/>
        </authorList>
    </citation>
    <scope>NUCLEOTIDE SEQUENCE</scope>
    <source>
        <strain evidence="3">CGMCC 1.12090</strain>
    </source>
</reference>
<keyword evidence="2" id="KW-0560">Oxidoreductase</keyword>
<dbReference type="RefSeq" id="WP_301815631.1">
    <property type="nucleotide sequence ID" value="NZ_JAUJZH010000038.1"/>
</dbReference>